<protein>
    <recommendedName>
        <fullName evidence="6">Single-stranded DNA-binding protein</fullName>
    </recommendedName>
</protein>
<dbReference type="EMBL" id="JYON01000022">
    <property type="protein sequence ID" value="KJH70496.1"/>
    <property type="molecule type" value="Genomic_DNA"/>
</dbReference>
<dbReference type="RefSeq" id="WP_045056061.1">
    <property type="nucleotide sequence ID" value="NZ_CAWMDP010000012.1"/>
</dbReference>
<feature type="compositionally biased region" description="Polar residues" evidence="3">
    <location>
        <begin position="126"/>
        <end position="142"/>
    </location>
</feature>
<dbReference type="OrthoDB" id="513679at2"/>
<accession>A0A0D8ZTD1</accession>
<comment type="caution">
    <text evidence="4">The sequence shown here is derived from an EMBL/GenBank/DDBJ whole genome shotgun (WGS) entry which is preliminary data.</text>
</comment>
<gene>
    <name evidence="4" type="ORF">UH38_17945</name>
</gene>
<name>A0A0D8ZTD1_9CYAN</name>
<dbReference type="PATRIC" id="fig|1618023.3.peg.993"/>
<dbReference type="CDD" id="cd04496">
    <property type="entry name" value="SSB_OBF"/>
    <property type="match status" value="1"/>
</dbReference>
<keyword evidence="5" id="KW-1185">Reference proteome</keyword>
<keyword evidence="1 2" id="KW-0238">DNA-binding</keyword>
<dbReference type="Pfam" id="PF00436">
    <property type="entry name" value="SSB"/>
    <property type="match status" value="1"/>
</dbReference>
<dbReference type="PROSITE" id="PS50935">
    <property type="entry name" value="SSB"/>
    <property type="match status" value="1"/>
</dbReference>
<feature type="region of interest" description="Disordered" evidence="3">
    <location>
        <begin position="108"/>
        <end position="180"/>
    </location>
</feature>
<evidence type="ECO:0000313" key="4">
    <source>
        <dbReference type="EMBL" id="KJH70496.1"/>
    </source>
</evidence>
<dbReference type="STRING" id="1618023.UH38_17945"/>
<dbReference type="InterPro" id="IPR012340">
    <property type="entry name" value="NA-bd_OB-fold"/>
</dbReference>
<evidence type="ECO:0008006" key="6">
    <source>
        <dbReference type="Google" id="ProtNLM"/>
    </source>
</evidence>
<feature type="compositionally biased region" description="Polar residues" evidence="3">
    <location>
        <begin position="150"/>
        <end position="172"/>
    </location>
</feature>
<dbReference type="GO" id="GO:0003697">
    <property type="term" value="F:single-stranded DNA binding"/>
    <property type="evidence" value="ECO:0007669"/>
    <property type="project" value="InterPro"/>
</dbReference>
<evidence type="ECO:0000256" key="3">
    <source>
        <dbReference type="SAM" id="MobiDB-lite"/>
    </source>
</evidence>
<proteinExistence type="predicted"/>
<dbReference type="AlphaFoldDB" id="A0A0D8ZTD1"/>
<reference evidence="4 5" key="1">
    <citation type="submission" date="2015-02" db="EMBL/GenBank/DDBJ databases">
        <title>Draft genome of a novel marine cyanobacterium (Chroococcales) isolated from South Atlantic Ocean.</title>
        <authorList>
            <person name="Rigonato J."/>
            <person name="Alvarenga D.O."/>
            <person name="Branco L.H."/>
            <person name="Varani A.M."/>
            <person name="Brandini F.P."/>
            <person name="Fiore M.F."/>
        </authorList>
    </citation>
    <scope>NUCLEOTIDE SEQUENCE [LARGE SCALE GENOMIC DNA]</scope>
    <source>
        <strain evidence="4 5">CENA595</strain>
    </source>
</reference>
<evidence type="ECO:0000256" key="2">
    <source>
        <dbReference type="PROSITE-ProRule" id="PRU00252"/>
    </source>
</evidence>
<dbReference type="Gene3D" id="2.40.50.140">
    <property type="entry name" value="Nucleic acid-binding proteins"/>
    <property type="match status" value="1"/>
</dbReference>
<evidence type="ECO:0000256" key="1">
    <source>
        <dbReference type="ARBA" id="ARBA00023125"/>
    </source>
</evidence>
<organism evidence="4 5">
    <name type="scientific">Aliterella atlantica CENA595</name>
    <dbReference type="NCBI Taxonomy" id="1618023"/>
    <lineage>
        <taxon>Bacteria</taxon>
        <taxon>Bacillati</taxon>
        <taxon>Cyanobacteriota</taxon>
        <taxon>Cyanophyceae</taxon>
        <taxon>Chroococcidiopsidales</taxon>
        <taxon>Aliterellaceae</taxon>
        <taxon>Aliterella</taxon>
    </lineage>
</organism>
<dbReference type="Proteomes" id="UP000032452">
    <property type="component" value="Unassembled WGS sequence"/>
</dbReference>
<sequence>MNSCILMAQIVQEPQLRYTADQMAIAEMLVEFSQPRTEEPLSRLKVVGWGNLAQEIQKTYHQGDRVIIEGRLSMNTVQLEGYKEKRAELTVQRIYPLGADVSIGSATATTDSELGSPSYEMRSPATAGSYTSTSKADNSYDSEQYEDKYSNNPPSYSEPVKSTSQPDYSVNNADVDDIPF</sequence>
<dbReference type="InterPro" id="IPR000424">
    <property type="entry name" value="Primosome_PriB/ssb"/>
</dbReference>
<evidence type="ECO:0000313" key="5">
    <source>
        <dbReference type="Proteomes" id="UP000032452"/>
    </source>
</evidence>
<dbReference type="SUPFAM" id="SSF50249">
    <property type="entry name" value="Nucleic acid-binding proteins"/>
    <property type="match status" value="1"/>
</dbReference>